<organism evidence="7 8">
    <name type="scientific">Luteimonas viscosa</name>
    <dbReference type="NCBI Taxonomy" id="1132694"/>
    <lineage>
        <taxon>Bacteria</taxon>
        <taxon>Pseudomonadati</taxon>
        <taxon>Pseudomonadota</taxon>
        <taxon>Gammaproteobacteria</taxon>
        <taxon>Lysobacterales</taxon>
        <taxon>Lysobacteraceae</taxon>
        <taxon>Luteimonas</taxon>
    </lineage>
</organism>
<proteinExistence type="predicted"/>
<evidence type="ECO:0000259" key="6">
    <source>
        <dbReference type="Pfam" id="PF22039"/>
    </source>
</evidence>
<dbReference type="GO" id="GO:0016810">
    <property type="term" value="F:hydrolase activity, acting on carbon-nitrogen (but not peptide) bonds"/>
    <property type="evidence" value="ECO:0007669"/>
    <property type="project" value="InterPro"/>
</dbReference>
<dbReference type="InterPro" id="IPR011059">
    <property type="entry name" value="Metal-dep_hydrolase_composite"/>
</dbReference>
<dbReference type="Gene3D" id="2.30.40.10">
    <property type="entry name" value="Urease, subunit C, domain 1"/>
    <property type="match status" value="1"/>
</dbReference>
<keyword evidence="2 7" id="KW-0378">Hydrolase</keyword>
<dbReference type="InterPro" id="IPR054418">
    <property type="entry name" value="MQNX/HUTI_composite_N"/>
</dbReference>
<dbReference type="Gene3D" id="3.20.20.140">
    <property type="entry name" value="Metal-dependent hydrolases"/>
    <property type="match status" value="1"/>
</dbReference>
<feature type="domain" description="Aminodeoxyfutalosine deaminase/Imidazolonepropionase-like composite" evidence="6">
    <location>
        <begin position="47"/>
        <end position="67"/>
    </location>
</feature>
<dbReference type="Pfam" id="PF22039">
    <property type="entry name" value="HUTI_composite_bact"/>
    <property type="match status" value="1"/>
</dbReference>
<dbReference type="InterPro" id="IPR033932">
    <property type="entry name" value="YtcJ-like"/>
</dbReference>
<protein>
    <submittedName>
        <fullName evidence="7">Amidohydrolase</fullName>
    </submittedName>
</protein>
<dbReference type="Proteomes" id="UP000324973">
    <property type="component" value="Unassembled WGS sequence"/>
</dbReference>
<feature type="signal peptide" evidence="4">
    <location>
        <begin position="1"/>
        <end position="20"/>
    </location>
</feature>
<keyword evidence="4" id="KW-0732">Signal</keyword>
<evidence type="ECO:0000313" key="8">
    <source>
        <dbReference type="Proteomes" id="UP000324973"/>
    </source>
</evidence>
<gene>
    <name evidence="7" type="ORF">FZO89_13405</name>
</gene>
<keyword evidence="8" id="KW-1185">Reference proteome</keyword>
<dbReference type="SUPFAM" id="SSF51556">
    <property type="entry name" value="Metallo-dependent hydrolases"/>
    <property type="match status" value="1"/>
</dbReference>
<reference evidence="7 8" key="1">
    <citation type="submission" date="2019-08" db="EMBL/GenBank/DDBJ databases">
        <title>Luteimonas viscosus sp. nov., isolated from soil of a sunflower field.</title>
        <authorList>
            <person name="Jianli Z."/>
            <person name="Ying Z."/>
        </authorList>
    </citation>
    <scope>NUCLEOTIDE SEQUENCE [LARGE SCALE GENOMIC DNA]</scope>
    <source>
        <strain evidence="7 8">XBU10</strain>
    </source>
</reference>
<comment type="caution">
    <text evidence="7">The sequence shown here is derived from an EMBL/GenBank/DDBJ whole genome shotgun (WGS) entry which is preliminary data.</text>
</comment>
<evidence type="ECO:0000256" key="4">
    <source>
        <dbReference type="SAM" id="SignalP"/>
    </source>
</evidence>
<evidence type="ECO:0000256" key="3">
    <source>
        <dbReference type="ARBA" id="ARBA00022833"/>
    </source>
</evidence>
<evidence type="ECO:0000256" key="2">
    <source>
        <dbReference type="ARBA" id="ARBA00022801"/>
    </source>
</evidence>
<dbReference type="PANTHER" id="PTHR22642:SF2">
    <property type="entry name" value="PROTEIN LONG AFTER FAR-RED 3"/>
    <property type="match status" value="1"/>
</dbReference>
<dbReference type="Gene3D" id="3.10.310.70">
    <property type="match status" value="1"/>
</dbReference>
<evidence type="ECO:0000256" key="1">
    <source>
        <dbReference type="ARBA" id="ARBA00022723"/>
    </source>
</evidence>
<name>A0A5D4XR55_9GAMM</name>
<dbReference type="CDD" id="cd01300">
    <property type="entry name" value="YtcJ_like"/>
    <property type="match status" value="1"/>
</dbReference>
<dbReference type="InterPro" id="IPR032466">
    <property type="entry name" value="Metal_Hydrolase"/>
</dbReference>
<feature type="domain" description="Amidohydrolase 3" evidence="5">
    <location>
        <begin position="68"/>
        <end position="553"/>
    </location>
</feature>
<dbReference type="PANTHER" id="PTHR22642">
    <property type="entry name" value="IMIDAZOLONEPROPIONASE"/>
    <property type="match status" value="1"/>
</dbReference>
<dbReference type="AlphaFoldDB" id="A0A5D4XR55"/>
<keyword evidence="1" id="KW-0479">Metal-binding</keyword>
<feature type="chain" id="PRO_5022965606" evidence="4">
    <location>
        <begin position="21"/>
        <end position="559"/>
    </location>
</feature>
<dbReference type="InterPro" id="IPR013108">
    <property type="entry name" value="Amidohydro_3"/>
</dbReference>
<dbReference type="Pfam" id="PF07969">
    <property type="entry name" value="Amidohydro_3"/>
    <property type="match status" value="1"/>
</dbReference>
<evidence type="ECO:0000259" key="5">
    <source>
        <dbReference type="Pfam" id="PF07969"/>
    </source>
</evidence>
<evidence type="ECO:0000313" key="7">
    <source>
        <dbReference type="EMBL" id="TYT27177.1"/>
    </source>
</evidence>
<keyword evidence="3" id="KW-0862">Zinc</keyword>
<dbReference type="OrthoDB" id="9031471at2"/>
<dbReference type="GO" id="GO:0046872">
    <property type="term" value="F:metal ion binding"/>
    <property type="evidence" value="ECO:0007669"/>
    <property type="project" value="UniProtKB-KW"/>
</dbReference>
<dbReference type="SUPFAM" id="SSF51338">
    <property type="entry name" value="Composite domain of metallo-dependent hydrolases"/>
    <property type="match status" value="1"/>
</dbReference>
<dbReference type="EMBL" id="VTFT01000001">
    <property type="protein sequence ID" value="TYT27177.1"/>
    <property type="molecule type" value="Genomic_DNA"/>
</dbReference>
<sequence>MLRQMLLPLLCAAACLPAVAGETRLQAGRIHTSDPAVPVVESIVWDDGGRIVAVGSAAVLAARHPDARVIDVGVATVIPGLIDAHAHIVGLGVALTRVDLVGTRSRQEVLARLRAFAADLPDGEWLLGGGWDQNDWPEQAFPTAADLDAAFPDRPVWLRRVDGHAGWVNSAALRAVAARPQGAALLASGQPDGGLIVRDAGGRPTGVFVDEAERLVDAVVPAMDQADADRALTLALEAAVRNGLTGVHDMGTSRRDFEQLRRFADEGRLPLRISAYADGDADAFAWLCEHGPYAHPGRRVQMRGVKFLIDGALGSRGAALIEDYSDDPGNRGLLLVEPARFEQLARRAQGCGLQVATHAIGDRGNRIVLDTYSRVLGDAADSDPRWRIEHAQIMALEDIPRFAELGVVASMQPTHATSDMPWAQDRVGAERIAGAYAWRRFGEAGVRLALGSDFPVESPDPRLGLHAAATRQDREGHPEGGWLPDQVLSAAEALRGFTADAAWAHRDEALTGRLAPGLQADFVVLAQDPLAIDAAELHALEIRSTWVDGKPVFEAAASE</sequence>
<dbReference type="RefSeq" id="WP_149103731.1">
    <property type="nucleotide sequence ID" value="NZ_VTFT01000001.1"/>
</dbReference>
<accession>A0A5D4XR55</accession>